<dbReference type="Pfam" id="PF00069">
    <property type="entry name" value="Pkinase"/>
    <property type="match status" value="1"/>
</dbReference>
<evidence type="ECO:0000256" key="5">
    <source>
        <dbReference type="ARBA" id="ARBA00022777"/>
    </source>
</evidence>
<dbReference type="Proteomes" id="UP001148838">
    <property type="component" value="Unassembled WGS sequence"/>
</dbReference>
<evidence type="ECO:0000256" key="2">
    <source>
        <dbReference type="ARBA" id="ARBA00022527"/>
    </source>
</evidence>
<dbReference type="InterPro" id="IPR017441">
    <property type="entry name" value="Protein_kinase_ATP_BS"/>
</dbReference>
<dbReference type="PROSITE" id="PS50011">
    <property type="entry name" value="PROTEIN_KINASE_DOM"/>
    <property type="match status" value="1"/>
</dbReference>
<organism evidence="11 12">
    <name type="scientific">Periplaneta americana</name>
    <name type="common">American cockroach</name>
    <name type="synonym">Blatta americana</name>
    <dbReference type="NCBI Taxonomy" id="6978"/>
    <lineage>
        <taxon>Eukaryota</taxon>
        <taxon>Metazoa</taxon>
        <taxon>Ecdysozoa</taxon>
        <taxon>Arthropoda</taxon>
        <taxon>Hexapoda</taxon>
        <taxon>Insecta</taxon>
        <taxon>Pterygota</taxon>
        <taxon>Neoptera</taxon>
        <taxon>Polyneoptera</taxon>
        <taxon>Dictyoptera</taxon>
        <taxon>Blattodea</taxon>
        <taxon>Blattoidea</taxon>
        <taxon>Blattidae</taxon>
        <taxon>Blattinae</taxon>
        <taxon>Periplaneta</taxon>
    </lineage>
</organism>
<evidence type="ECO:0000256" key="6">
    <source>
        <dbReference type="ARBA" id="ARBA00022840"/>
    </source>
</evidence>
<feature type="region of interest" description="Disordered" evidence="9">
    <location>
        <begin position="1"/>
        <end position="58"/>
    </location>
</feature>
<sequence>GSEELSADEDTILTPPPPVVVPEKPPKSSNKVMPRPKLKRPKILHRRRGSKNSIQATGGRDWGERCVEVFEVIAQIGEGTYGQVYKAKDKRSGELVALKKVRLENEKEGFPITAVREIKILRQLNHKNIVNLREIVTDKQDALDFRKDKGSFYLVFEYMDHDLMGLLESGMVDFNEAHNASIMRQLLDGLNYCHKKNFLHRDIKCSNILMNNRGEVKLADFGLARLYSAEDRQRPYTNKVITLWYRPPELLLGEERYGPAIDVWSCGCILGELFWKKPLFRGNVELMQLEIISNLCGTPTPAVWPSVIKLPLWHTLKPKKPHRRRLRDEFSFMPSTALDLLDKMLELDPEKRITAEDALKSAWLKNICPE</sequence>
<dbReference type="PROSITE" id="PS00107">
    <property type="entry name" value="PROTEIN_KINASE_ATP"/>
    <property type="match status" value="1"/>
</dbReference>
<dbReference type="SMART" id="SM00220">
    <property type="entry name" value="S_TKc"/>
    <property type="match status" value="1"/>
</dbReference>
<dbReference type="InterPro" id="IPR050108">
    <property type="entry name" value="CDK"/>
</dbReference>
<keyword evidence="6 7" id="KW-0067">ATP-binding</keyword>
<dbReference type="EMBL" id="JAJSOF020000031">
    <property type="protein sequence ID" value="KAJ4430732.1"/>
    <property type="molecule type" value="Genomic_DNA"/>
</dbReference>
<dbReference type="PROSITE" id="PS00108">
    <property type="entry name" value="PROTEIN_KINASE_ST"/>
    <property type="match status" value="1"/>
</dbReference>
<proteinExistence type="inferred from homology"/>
<dbReference type="Gene3D" id="3.30.200.20">
    <property type="entry name" value="Phosphorylase Kinase, domain 1"/>
    <property type="match status" value="1"/>
</dbReference>
<dbReference type="InterPro" id="IPR011009">
    <property type="entry name" value="Kinase-like_dom_sf"/>
</dbReference>
<dbReference type="SUPFAM" id="SSF56112">
    <property type="entry name" value="Protein kinase-like (PK-like)"/>
    <property type="match status" value="1"/>
</dbReference>
<dbReference type="GO" id="GO:0016301">
    <property type="term" value="F:kinase activity"/>
    <property type="evidence" value="ECO:0007669"/>
    <property type="project" value="UniProtKB-KW"/>
</dbReference>
<feature type="compositionally biased region" description="Acidic residues" evidence="9">
    <location>
        <begin position="1"/>
        <end position="11"/>
    </location>
</feature>
<evidence type="ECO:0000313" key="11">
    <source>
        <dbReference type="EMBL" id="KAJ4430732.1"/>
    </source>
</evidence>
<dbReference type="InterPro" id="IPR008271">
    <property type="entry name" value="Ser/Thr_kinase_AS"/>
</dbReference>
<dbReference type="CDD" id="cd07864">
    <property type="entry name" value="STKc_CDK12"/>
    <property type="match status" value="1"/>
</dbReference>
<reference evidence="11 12" key="1">
    <citation type="journal article" date="2022" name="Allergy">
        <title>Genome assembly and annotation of Periplaneta americana reveal a comprehensive cockroach allergen profile.</title>
        <authorList>
            <person name="Wang L."/>
            <person name="Xiong Q."/>
            <person name="Saelim N."/>
            <person name="Wang L."/>
            <person name="Nong W."/>
            <person name="Wan A.T."/>
            <person name="Shi M."/>
            <person name="Liu X."/>
            <person name="Cao Q."/>
            <person name="Hui J.H.L."/>
            <person name="Sookrung N."/>
            <person name="Leung T.F."/>
            <person name="Tungtrongchitr A."/>
            <person name="Tsui S.K.W."/>
        </authorList>
    </citation>
    <scope>NUCLEOTIDE SEQUENCE [LARGE SCALE GENOMIC DNA]</scope>
    <source>
        <strain evidence="11">PWHHKU_190912</strain>
    </source>
</reference>
<evidence type="ECO:0000256" key="7">
    <source>
        <dbReference type="PROSITE-ProRule" id="PRU10141"/>
    </source>
</evidence>
<feature type="binding site" evidence="7">
    <location>
        <position position="99"/>
    </location>
    <ligand>
        <name>ATP</name>
        <dbReference type="ChEBI" id="CHEBI:30616"/>
    </ligand>
</feature>
<dbReference type="PANTHER" id="PTHR24056">
    <property type="entry name" value="CELL DIVISION PROTEIN KINASE"/>
    <property type="match status" value="1"/>
</dbReference>
<gene>
    <name evidence="11" type="primary">CDK12</name>
    <name evidence="11" type="ORF">ANN_19323</name>
</gene>
<accession>A0ABQ8SAI8</accession>
<keyword evidence="4 7" id="KW-0547">Nucleotide-binding</keyword>
<evidence type="ECO:0000256" key="1">
    <source>
        <dbReference type="ARBA" id="ARBA00006485"/>
    </source>
</evidence>
<feature type="domain" description="Protein kinase" evidence="10">
    <location>
        <begin position="70"/>
        <end position="364"/>
    </location>
</feature>
<evidence type="ECO:0000313" key="12">
    <source>
        <dbReference type="Proteomes" id="UP001148838"/>
    </source>
</evidence>
<feature type="non-terminal residue" evidence="11">
    <location>
        <position position="370"/>
    </location>
</feature>
<dbReference type="PANTHER" id="PTHR24056:SF546">
    <property type="entry name" value="CYCLIN-DEPENDENT KINASE 12"/>
    <property type="match status" value="1"/>
</dbReference>
<evidence type="ECO:0000256" key="8">
    <source>
        <dbReference type="RuleBase" id="RU000304"/>
    </source>
</evidence>
<keyword evidence="3" id="KW-0808">Transferase</keyword>
<name>A0ABQ8SAI8_PERAM</name>
<keyword evidence="5 11" id="KW-0418">Kinase</keyword>
<protein>
    <submittedName>
        <fullName evidence="11">Cyclin-dependent kinase 12</fullName>
    </submittedName>
</protein>
<feature type="compositionally biased region" description="Basic residues" evidence="9">
    <location>
        <begin position="34"/>
        <end position="50"/>
    </location>
</feature>
<keyword evidence="12" id="KW-1185">Reference proteome</keyword>
<evidence type="ECO:0000256" key="9">
    <source>
        <dbReference type="SAM" id="MobiDB-lite"/>
    </source>
</evidence>
<evidence type="ECO:0000256" key="4">
    <source>
        <dbReference type="ARBA" id="ARBA00022741"/>
    </source>
</evidence>
<evidence type="ECO:0000256" key="3">
    <source>
        <dbReference type="ARBA" id="ARBA00022679"/>
    </source>
</evidence>
<keyword evidence="2 8" id="KW-0723">Serine/threonine-protein kinase</keyword>
<feature type="non-terminal residue" evidence="11">
    <location>
        <position position="1"/>
    </location>
</feature>
<dbReference type="InterPro" id="IPR000719">
    <property type="entry name" value="Prot_kinase_dom"/>
</dbReference>
<dbReference type="Gene3D" id="1.10.510.10">
    <property type="entry name" value="Transferase(Phosphotransferase) domain 1"/>
    <property type="match status" value="1"/>
</dbReference>
<evidence type="ECO:0000259" key="10">
    <source>
        <dbReference type="PROSITE" id="PS50011"/>
    </source>
</evidence>
<comment type="similarity">
    <text evidence="1">Belongs to the protein kinase superfamily. CMGC Ser/Thr protein kinase family. CDC2/CDKX subfamily.</text>
</comment>
<comment type="caution">
    <text evidence="11">The sequence shown here is derived from an EMBL/GenBank/DDBJ whole genome shotgun (WGS) entry which is preliminary data.</text>
</comment>